<proteinExistence type="predicted"/>
<sequence>MRLMNRRAKVWQEGIIITAGNKLASGLVQEHIQPLLIPTWTLVRGKPIGPATQTGQLTSPIIYSRFVRIGEVPTMVKAFTISKFETAIQDTARFQRTPQACKGIPQLALRHMQQASAGPDAIIEFNIIKLVEALYRNNKAQQLARMIG</sequence>
<protein>
    <submittedName>
        <fullName evidence="1">Uncharacterized protein</fullName>
    </submittedName>
</protein>
<name>A0ABQ2ASQ8_9PSED</name>
<comment type="caution">
    <text evidence="1">The sequence shown here is derived from an EMBL/GenBank/DDBJ whole genome shotgun (WGS) entry which is preliminary data.</text>
</comment>
<organism evidence="1 2">
    <name type="scientific">Pseudomonas fluvialis</name>
    <dbReference type="NCBI Taxonomy" id="1793966"/>
    <lineage>
        <taxon>Bacteria</taxon>
        <taxon>Pseudomonadati</taxon>
        <taxon>Pseudomonadota</taxon>
        <taxon>Gammaproteobacteria</taxon>
        <taxon>Pseudomonadales</taxon>
        <taxon>Pseudomonadaceae</taxon>
        <taxon>Pseudomonas</taxon>
    </lineage>
</organism>
<dbReference type="Proteomes" id="UP000655550">
    <property type="component" value="Unassembled WGS sequence"/>
</dbReference>
<keyword evidence="2" id="KW-1185">Reference proteome</keyword>
<reference evidence="2" key="1">
    <citation type="journal article" date="2019" name="Int. J. Syst. Evol. Microbiol.">
        <title>The Global Catalogue of Microorganisms (GCM) 10K type strain sequencing project: providing services to taxonomists for standard genome sequencing and annotation.</title>
        <authorList>
            <consortium name="The Broad Institute Genomics Platform"/>
            <consortium name="The Broad Institute Genome Sequencing Center for Infectious Disease"/>
            <person name="Wu L."/>
            <person name="Ma J."/>
        </authorList>
    </citation>
    <scope>NUCLEOTIDE SEQUENCE [LARGE SCALE GENOMIC DNA]</scope>
    <source>
        <strain evidence="2">CCM 8778</strain>
    </source>
</reference>
<gene>
    <name evidence="1" type="ORF">GCM10007363_24460</name>
</gene>
<evidence type="ECO:0000313" key="1">
    <source>
        <dbReference type="EMBL" id="GGH95364.1"/>
    </source>
</evidence>
<accession>A0ABQ2ASQ8</accession>
<evidence type="ECO:0000313" key="2">
    <source>
        <dbReference type="Proteomes" id="UP000655550"/>
    </source>
</evidence>
<dbReference type="EMBL" id="BMDE01000007">
    <property type="protein sequence ID" value="GGH95364.1"/>
    <property type="molecule type" value="Genomic_DNA"/>
</dbReference>